<sequence length="502" mass="53445">MDANLLAFIPLILTLVLALVLRQTLVALGAGILAGAMVFSGFQPLTALSYLADIATAQLYKQGQWQGWHLNVIATMILLGVMTQLLARGGAVMAFGDWLYGYVRSPRHARLVTILLGWLVFIDGIFSCLAVGNVCQPLSDRYQIRREQLAYFVDSNASPLCALLLFSSWGPYLLSLLAGVSFLPMPPVQAFFELAQANFYAVLTIGVSLFVAWKGFGFEKPLPVEVSAPTQDIGKGNPWLLLVPMGTLLSASVGLTLYSGATHTHQSGLAAWLAAADIGSAMRNAALLAVVMSLVMMLKSGRRVSTLLTDLYHGVLSMRLAIGILLCTWMIGSVIKDLQVAAMIAHWAEAHLNPSLLVSGLFLLCATMAFATGSSWGTFAIMIPIGAEISGHVAPELLLPALSAVVAGSVFGDHCSPISDTSVLSATSSGCEPRAHVLTQLPFALTVAMSALIGFQMLNLGLGKLASWAIAIASVSVLLMLLQWWFNRKQAKATTGSELPDA</sequence>
<comment type="subcellular location">
    <subcellularLocation>
        <location evidence="1">Cell membrane</location>
        <topology evidence="1">Multi-pass membrane protein</topology>
    </subcellularLocation>
</comment>
<dbReference type="EMBL" id="LNTY01000060">
    <property type="protein sequence ID" value="KXF79846.1"/>
    <property type="molecule type" value="Genomic_DNA"/>
</dbReference>
<name>A0A135I316_9GAMM</name>
<keyword evidence="9" id="KW-1185">Reference proteome</keyword>
<dbReference type="OrthoDB" id="9762978at2"/>
<keyword evidence="5 6" id="KW-0472">Membrane</keyword>
<proteinExistence type="predicted"/>
<evidence type="ECO:0000256" key="2">
    <source>
        <dbReference type="ARBA" id="ARBA00022475"/>
    </source>
</evidence>
<organism evidence="8 9">
    <name type="scientific">Enterovibrio coralii</name>
    <dbReference type="NCBI Taxonomy" id="294935"/>
    <lineage>
        <taxon>Bacteria</taxon>
        <taxon>Pseudomonadati</taxon>
        <taxon>Pseudomonadota</taxon>
        <taxon>Gammaproteobacteria</taxon>
        <taxon>Vibrionales</taxon>
        <taxon>Vibrionaceae</taxon>
        <taxon>Enterovibrio</taxon>
    </lineage>
</organism>
<feature type="transmembrane region" description="Helical" evidence="6">
    <location>
        <begin position="316"/>
        <end position="335"/>
    </location>
</feature>
<protein>
    <submittedName>
        <fullName evidence="8">Sodium:proton antiporter</fullName>
    </submittedName>
</protein>
<feature type="transmembrane region" description="Helical" evidence="6">
    <location>
        <begin position="172"/>
        <end position="192"/>
    </location>
</feature>
<feature type="transmembrane region" description="Helical" evidence="6">
    <location>
        <begin position="115"/>
        <end position="136"/>
    </location>
</feature>
<keyword evidence="3 6" id="KW-0812">Transmembrane</keyword>
<keyword evidence="4 6" id="KW-1133">Transmembrane helix</keyword>
<evidence type="ECO:0000313" key="9">
    <source>
        <dbReference type="Proteomes" id="UP000070529"/>
    </source>
</evidence>
<evidence type="ECO:0000256" key="3">
    <source>
        <dbReference type="ARBA" id="ARBA00022692"/>
    </source>
</evidence>
<evidence type="ECO:0000256" key="5">
    <source>
        <dbReference type="ARBA" id="ARBA00023136"/>
    </source>
</evidence>
<feature type="transmembrane region" description="Helical" evidence="6">
    <location>
        <begin position="32"/>
        <end position="51"/>
    </location>
</feature>
<reference evidence="8 9" key="1">
    <citation type="submission" date="2015-11" db="EMBL/GenBank/DDBJ databases">
        <title>Genomic Taxonomy of the Vibrionaceae.</title>
        <authorList>
            <person name="Gomez-Gil B."/>
            <person name="Enciso-Ibarra J."/>
        </authorList>
    </citation>
    <scope>NUCLEOTIDE SEQUENCE [LARGE SCALE GENOMIC DNA]</scope>
    <source>
        <strain evidence="8 9">CAIM 912</strain>
    </source>
</reference>
<feature type="transmembrane region" description="Helical" evidence="6">
    <location>
        <begin position="72"/>
        <end position="95"/>
    </location>
</feature>
<dbReference type="Proteomes" id="UP000070529">
    <property type="component" value="Unassembled WGS sequence"/>
</dbReference>
<comment type="caution">
    <text evidence="8">The sequence shown here is derived from an EMBL/GenBank/DDBJ whole genome shotgun (WGS) entry which is preliminary data.</text>
</comment>
<dbReference type="GO" id="GO:0005886">
    <property type="term" value="C:plasma membrane"/>
    <property type="evidence" value="ECO:0007669"/>
    <property type="project" value="UniProtKB-SubCell"/>
</dbReference>
<evidence type="ECO:0000256" key="1">
    <source>
        <dbReference type="ARBA" id="ARBA00004651"/>
    </source>
</evidence>
<feature type="transmembrane region" description="Helical" evidence="6">
    <location>
        <begin position="465"/>
        <end position="486"/>
    </location>
</feature>
<dbReference type="AlphaFoldDB" id="A0A135I316"/>
<keyword evidence="2" id="KW-1003">Cell membrane</keyword>
<feature type="domain" description="Na+/H+ antiporter NhaC-like C-terminal" evidence="7">
    <location>
        <begin position="161"/>
        <end position="456"/>
    </location>
</feature>
<accession>A0A135I316</accession>
<feature type="transmembrane region" description="Helical" evidence="6">
    <location>
        <begin position="270"/>
        <end position="296"/>
    </location>
</feature>
<feature type="transmembrane region" description="Helical" evidence="6">
    <location>
        <begin position="238"/>
        <end position="258"/>
    </location>
</feature>
<dbReference type="PANTHER" id="PTHR43478">
    <property type="entry name" value="NA+/H+ ANTIPORTER-RELATED"/>
    <property type="match status" value="1"/>
</dbReference>
<dbReference type="RefSeq" id="WP_067420097.1">
    <property type="nucleotide sequence ID" value="NZ_LNTY01000060.1"/>
</dbReference>
<dbReference type="InterPro" id="IPR018461">
    <property type="entry name" value="Na/H_Antiport_NhaC-like_C"/>
</dbReference>
<gene>
    <name evidence="8" type="ORF">ATN88_12880</name>
</gene>
<evidence type="ECO:0000259" key="7">
    <source>
        <dbReference type="Pfam" id="PF03553"/>
    </source>
</evidence>
<dbReference type="STRING" id="294935.ATN88_12880"/>
<evidence type="ECO:0000313" key="8">
    <source>
        <dbReference type="EMBL" id="KXF79846.1"/>
    </source>
</evidence>
<evidence type="ECO:0000256" key="4">
    <source>
        <dbReference type="ARBA" id="ARBA00022989"/>
    </source>
</evidence>
<feature type="transmembrane region" description="Helical" evidence="6">
    <location>
        <begin position="199"/>
        <end position="218"/>
    </location>
</feature>
<evidence type="ECO:0000256" key="6">
    <source>
        <dbReference type="SAM" id="Phobius"/>
    </source>
</evidence>
<dbReference type="Pfam" id="PF03553">
    <property type="entry name" value="Na_H_antiporter"/>
    <property type="match status" value="1"/>
</dbReference>
<feature type="transmembrane region" description="Helical" evidence="6">
    <location>
        <begin position="356"/>
        <end position="385"/>
    </location>
</feature>
<dbReference type="PANTHER" id="PTHR43478:SF3">
    <property type="entry name" value="LYSINE TRANSPORTER LYSW"/>
    <property type="match status" value="1"/>
</dbReference>